<dbReference type="EMBL" id="LKET01000027">
    <property type="protein sequence ID" value="KPU45159.1"/>
    <property type="molecule type" value="Genomic_DNA"/>
</dbReference>
<name>A0A0P8WB55_9CLOT</name>
<accession>A0A0P8WB55</accession>
<feature type="compositionally biased region" description="Low complexity" evidence="1">
    <location>
        <begin position="211"/>
        <end position="225"/>
    </location>
</feature>
<feature type="compositionally biased region" description="Polar residues" evidence="1">
    <location>
        <begin position="226"/>
        <end position="259"/>
    </location>
</feature>
<dbReference type="RefSeq" id="WP_054874375.1">
    <property type="nucleotide sequence ID" value="NZ_LKET01000027.1"/>
</dbReference>
<keyword evidence="2" id="KW-0812">Transmembrane</keyword>
<evidence type="ECO:0000313" key="4">
    <source>
        <dbReference type="Proteomes" id="UP000050326"/>
    </source>
</evidence>
<comment type="caution">
    <text evidence="3">The sequence shown here is derived from an EMBL/GenBank/DDBJ whole genome shotgun (WGS) entry which is preliminary data.</text>
</comment>
<dbReference type="Proteomes" id="UP000050326">
    <property type="component" value="Unassembled WGS sequence"/>
</dbReference>
<proteinExistence type="predicted"/>
<reference evidence="3 4" key="1">
    <citation type="submission" date="2015-09" db="EMBL/GenBank/DDBJ databases">
        <title>Genome sequence of Oxobacter pfennigii DSM 3222.</title>
        <authorList>
            <person name="Poehlein A."/>
            <person name="Bengelsdorf F.R."/>
            <person name="Schiel-Bengelsdorf B."/>
            <person name="Duerre P."/>
            <person name="Daniel R."/>
        </authorList>
    </citation>
    <scope>NUCLEOTIDE SEQUENCE [LARGE SCALE GENOMIC DNA]</scope>
    <source>
        <strain evidence="3 4">DSM 3222</strain>
    </source>
</reference>
<gene>
    <name evidence="3" type="ORF">OXPF_12860</name>
</gene>
<feature type="compositionally biased region" description="Polar residues" evidence="1">
    <location>
        <begin position="195"/>
        <end position="210"/>
    </location>
</feature>
<evidence type="ECO:0000313" key="3">
    <source>
        <dbReference type="EMBL" id="KPU45159.1"/>
    </source>
</evidence>
<feature type="region of interest" description="Disordered" evidence="1">
    <location>
        <begin position="193"/>
        <end position="265"/>
    </location>
</feature>
<feature type="transmembrane region" description="Helical" evidence="2">
    <location>
        <begin position="7"/>
        <end position="23"/>
    </location>
</feature>
<sequence length="363" mass="39210">MKTFKKISLLFCALLIIAVFYIYNCLVYKEDISTFSNYDNVDINTKIKTAILGDGIIDLNEEELNAAAALALRDNENVKAMHIDIQESKVLFKALVHMAGRELMVKAVVTPVMKDGDIIASIDSVTVGRLKLPDILIKYGISRYLPQGMAVTEDGSINAGNRILMLDGIENMILNNDNIKIVLQQTLPGFEDFASNETSSAGSDATEITPQQGNTSNQSQSNNTGKTVTQKPSPTITQAGSNQTSNSVTPTPTQGSSPNPAIPTVPAEADTQKKISALKTTNSQLYNVQNAVKNSSAKNWVGWVISVNSKMIGNPNGNFSSDINSAKSAYKSFSADIKDEIKSAAINNLDISAVRYLVNVYGM</sequence>
<dbReference type="OrthoDB" id="2241695at2"/>
<keyword evidence="4" id="KW-1185">Reference proteome</keyword>
<dbReference type="AlphaFoldDB" id="A0A0P8WB55"/>
<evidence type="ECO:0000256" key="1">
    <source>
        <dbReference type="SAM" id="MobiDB-lite"/>
    </source>
</evidence>
<keyword evidence="2" id="KW-0472">Membrane</keyword>
<keyword evidence="2" id="KW-1133">Transmembrane helix</keyword>
<evidence type="ECO:0000256" key="2">
    <source>
        <dbReference type="SAM" id="Phobius"/>
    </source>
</evidence>
<organism evidence="3 4">
    <name type="scientific">Oxobacter pfennigii</name>
    <dbReference type="NCBI Taxonomy" id="36849"/>
    <lineage>
        <taxon>Bacteria</taxon>
        <taxon>Bacillati</taxon>
        <taxon>Bacillota</taxon>
        <taxon>Clostridia</taxon>
        <taxon>Eubacteriales</taxon>
        <taxon>Clostridiaceae</taxon>
        <taxon>Oxobacter</taxon>
    </lineage>
</organism>
<protein>
    <submittedName>
        <fullName evidence="3">Uncharacterized protein</fullName>
    </submittedName>
</protein>